<proteinExistence type="predicted"/>
<evidence type="ECO:0000256" key="3">
    <source>
        <dbReference type="PROSITE-ProRule" id="PRU00339"/>
    </source>
</evidence>
<sequence>MTYTSEKPEEDPERGLLIKSPVNYETDEKIEYASDHESEASTERLIPGPSFIIWTGINILSTVAIVFTNKSILTDPSFRNCQVSFAAYHFFVTGATLWAASRPWCGFFVPKSVAIIQMLPLAAAMGIQVILQNLGLAHSSVMFHQLARLLLTPVTALLNYLLYGAKIPRAATLPLILLCAGVGMVSYYDSLPTTDGKVTTSLLGIMFAFSGVGASAIYTVWIGHYHKKLEMSSMQLLLNQAPVSAGLLLCTIPWIETPPTVSFVPASTWALILMSGVFACLVNLSGFYIIDAAGPVSSTVIGQLKTCIIVGLGWASSRHVIMGQSVLGIFMALVGMSMYMNIVLRNQNISPSLVTEFTRFSEFAASANCQGNHNGSSTGSSVYCDSGYCNTLHKSSTQIIDGFEEIKPGGTTGYLALDKTNKYIVLTFRGTVSAENRNADLDFQQVDVSTICDGCKVHHGFWAASEGAMNVLLPKVEETLRANPDYSIILTGHSLGGALATLGAVTLRNSGHTVDLYSFGAPSVGNKAFAEFITKSTAGKNYRITHTNDEVPKVLFRSSRRRPLDSLVPEYSQSSPEYWITSPNGVSATRSTIQVIEGVNNEAGNLGTTEVTMEPHGWYMGDMSVCAQTWKDWEESSAYYNLGSHRRSVTTSSPEAQLWFNRGFLWAYSFNHDEAVRCFERATKHDPKCAMAFWGIAYAVGPNYNKAWHFFDMADRQHTVKKANEALTRAIELASNATPVERDLIKALTARFPPSDNIPSDMGPLNHAYADAMRPVYHAYSRDVDVAALFGDALMCISPRGLWDLDTGKPTGDHTVEAQKVIESAMAQGIEGRDHPAHCHLYIHLMEMSPMPERALPASDRLRRLVPDAAHMLHMPTHIDMAVGDYRRAVDSNEEAIIADDKYFNRDRGSALYVAYRVHNICAKLYAAFISGRFEESLSAAKKLEQIIDINVLTSTSPPMADWTESFLGNLAHVYVRFGRWEDILNLELPADRAVYCATTANILYARGVAFSALGRLAEAEAAQKQFEAARATVPPSRLNSIPVKEVDVLKVGSEMLSGELEYRKGNYEVAFAHLRQAIELEDALPYSDPPPWMQPVRHALGGLLLEQNRVEEAEQVFREDLGLAKDFPRRKARLNNVWGLHGLHECLVRLGKLEEALSIQVQRDIAVGSADVPITTSCYCRLSAVGKAETCCSSHI</sequence>
<dbReference type="SUPFAM" id="SSF53474">
    <property type="entry name" value="alpha/beta-Hydrolases"/>
    <property type="match status" value="1"/>
</dbReference>
<dbReference type="Gene3D" id="3.40.50.1820">
    <property type="entry name" value="alpha/beta hydrolase"/>
    <property type="match status" value="1"/>
</dbReference>
<feature type="transmembrane region" description="Helical" evidence="4">
    <location>
        <begin position="267"/>
        <end position="290"/>
    </location>
</feature>
<feature type="transmembrane region" description="Helical" evidence="4">
    <location>
        <begin position="85"/>
        <end position="101"/>
    </location>
</feature>
<dbReference type="SUPFAM" id="SSF48452">
    <property type="entry name" value="TPR-like"/>
    <property type="match status" value="2"/>
</dbReference>
<dbReference type="InterPro" id="IPR011990">
    <property type="entry name" value="TPR-like_helical_dom_sf"/>
</dbReference>
<dbReference type="VEuPathDB" id="FungiDB:AO090020000170"/>
<feature type="transmembrane region" description="Helical" evidence="4">
    <location>
        <begin position="143"/>
        <end position="163"/>
    </location>
</feature>
<keyword evidence="1" id="KW-0677">Repeat</keyword>
<gene>
    <name evidence="6" type="ORF">OAory_01100620</name>
</gene>
<evidence type="ECO:0000256" key="2">
    <source>
        <dbReference type="ARBA" id="ARBA00022803"/>
    </source>
</evidence>
<keyword evidence="2 3" id="KW-0802">TPR repeat</keyword>
<keyword evidence="4" id="KW-0472">Membrane</keyword>
<dbReference type="Pfam" id="PF07719">
    <property type="entry name" value="TPR_2"/>
    <property type="match status" value="1"/>
</dbReference>
<evidence type="ECO:0000256" key="4">
    <source>
        <dbReference type="SAM" id="Phobius"/>
    </source>
</evidence>
<dbReference type="GO" id="GO:0006629">
    <property type="term" value="P:lipid metabolic process"/>
    <property type="evidence" value="ECO:0007669"/>
    <property type="project" value="InterPro"/>
</dbReference>
<feature type="transmembrane region" description="Helical" evidence="4">
    <location>
        <begin position="200"/>
        <end position="224"/>
    </location>
</feature>
<feature type="transmembrane region" description="Helical" evidence="4">
    <location>
        <begin position="51"/>
        <end position="73"/>
    </location>
</feature>
<accession>A0A1S9DIK0</accession>
<dbReference type="InterPro" id="IPR002921">
    <property type="entry name" value="Fungal_lipase-type"/>
</dbReference>
<evidence type="ECO:0000313" key="7">
    <source>
        <dbReference type="Proteomes" id="UP000190312"/>
    </source>
</evidence>
<dbReference type="InterPro" id="IPR029058">
    <property type="entry name" value="AB_hydrolase_fold"/>
</dbReference>
<name>A0A1S9DIK0_ASPOZ</name>
<dbReference type="VEuPathDB" id="FungiDB:AO090003001315"/>
<comment type="caution">
    <text evidence="6">The sequence shown here is derived from an EMBL/GenBank/DDBJ whole genome shotgun (WGS) entry which is preliminary data.</text>
</comment>
<dbReference type="SMART" id="SM00028">
    <property type="entry name" value="TPR"/>
    <property type="match status" value="3"/>
</dbReference>
<dbReference type="Gene3D" id="1.25.40.10">
    <property type="entry name" value="Tetratricopeptide repeat domain"/>
    <property type="match status" value="3"/>
</dbReference>
<evidence type="ECO:0000313" key="6">
    <source>
        <dbReference type="EMBL" id="OOO08766.1"/>
    </source>
</evidence>
<evidence type="ECO:0000256" key="1">
    <source>
        <dbReference type="ARBA" id="ARBA00022737"/>
    </source>
</evidence>
<reference evidence="6 7" key="1">
    <citation type="submission" date="2016-10" db="EMBL/GenBank/DDBJ databases">
        <title>Genome sequencing of Aspergillus oryzae BCC7051.</title>
        <authorList>
            <person name="Thammarongtham C."/>
            <person name="Vorapreeda T."/>
            <person name="Nookaew I."/>
            <person name="Srisuk T."/>
            <person name="Land M."/>
            <person name="Jeennor S."/>
            <person name="Laoteng K."/>
        </authorList>
    </citation>
    <scope>NUCLEOTIDE SEQUENCE [LARGE SCALE GENOMIC DNA]</scope>
    <source>
        <strain evidence="6 7">BCC7051</strain>
    </source>
</reference>
<keyword evidence="4" id="KW-1133">Transmembrane helix</keyword>
<dbReference type="CDD" id="cd00519">
    <property type="entry name" value="Lipase_3"/>
    <property type="match status" value="1"/>
</dbReference>
<dbReference type="PANTHER" id="PTHR45588">
    <property type="entry name" value="TPR DOMAIN-CONTAINING PROTEIN"/>
    <property type="match status" value="1"/>
</dbReference>
<feature type="domain" description="Fungal lipase-type" evidence="5">
    <location>
        <begin position="425"/>
        <end position="556"/>
    </location>
</feature>
<dbReference type="Pfam" id="PF01764">
    <property type="entry name" value="Lipase_3"/>
    <property type="match status" value="1"/>
</dbReference>
<dbReference type="Pfam" id="PF13176">
    <property type="entry name" value="TPR_7"/>
    <property type="match status" value="1"/>
</dbReference>
<dbReference type="AlphaFoldDB" id="A0A1S9DIK0"/>
<dbReference type="PANTHER" id="PTHR45588:SF1">
    <property type="entry name" value="WW DOMAIN-CONTAINING PROTEIN"/>
    <property type="match status" value="1"/>
</dbReference>
<feature type="repeat" description="TPR" evidence="3">
    <location>
        <begin position="656"/>
        <end position="689"/>
    </location>
</feature>
<dbReference type="VEuPathDB" id="FungiDB:AO090020000172"/>
<dbReference type="OrthoDB" id="414774at2759"/>
<dbReference type="PROSITE" id="PS50005">
    <property type="entry name" value="TPR"/>
    <property type="match status" value="1"/>
</dbReference>
<dbReference type="Proteomes" id="UP000190312">
    <property type="component" value="Unassembled WGS sequence"/>
</dbReference>
<organism evidence="6 7">
    <name type="scientific">Aspergillus oryzae</name>
    <name type="common">Yellow koji mold</name>
    <dbReference type="NCBI Taxonomy" id="5062"/>
    <lineage>
        <taxon>Eukaryota</taxon>
        <taxon>Fungi</taxon>
        <taxon>Dikarya</taxon>
        <taxon>Ascomycota</taxon>
        <taxon>Pezizomycotina</taxon>
        <taxon>Eurotiomycetes</taxon>
        <taxon>Eurotiomycetidae</taxon>
        <taxon>Eurotiales</taxon>
        <taxon>Aspergillaceae</taxon>
        <taxon>Aspergillus</taxon>
        <taxon>Aspergillus subgen. Circumdati</taxon>
    </lineage>
</organism>
<keyword evidence="4" id="KW-0812">Transmembrane</keyword>
<evidence type="ECO:0000259" key="5">
    <source>
        <dbReference type="Pfam" id="PF01764"/>
    </source>
</evidence>
<feature type="transmembrane region" description="Helical" evidence="4">
    <location>
        <begin position="170"/>
        <end position="188"/>
    </location>
</feature>
<protein>
    <submittedName>
        <fullName evidence="6">Lipase class 3</fullName>
    </submittedName>
</protein>
<dbReference type="eggNOG" id="ENOG502QU74">
    <property type="taxonomic scope" value="Eukaryota"/>
</dbReference>
<feature type="transmembrane region" description="Helical" evidence="4">
    <location>
        <begin position="236"/>
        <end position="255"/>
    </location>
</feature>
<dbReference type="InterPro" id="IPR019734">
    <property type="entry name" value="TPR_rpt"/>
</dbReference>
<feature type="transmembrane region" description="Helical" evidence="4">
    <location>
        <begin position="113"/>
        <end position="131"/>
    </location>
</feature>
<dbReference type="EMBL" id="MKZY01000005">
    <property type="protein sequence ID" value="OOO08766.1"/>
    <property type="molecule type" value="Genomic_DNA"/>
</dbReference>
<feature type="transmembrane region" description="Helical" evidence="4">
    <location>
        <begin position="326"/>
        <end position="344"/>
    </location>
</feature>
<dbReference type="InterPro" id="IPR013105">
    <property type="entry name" value="TPR_2"/>
</dbReference>